<keyword evidence="2" id="KW-0805">Transcription regulation</keyword>
<sequence length="308" mass="34201">MNNVHLDLKRIDLNLLQLFNALYKHGSVSGAAYELAMSPSAFSHGLTRLRTSLNDVLFVRRGAQMVPTAKSIEIADTISLALKLLSETLQRAGPFDPRVSSRNFIFTATDFTAFAVLPRCIAAIEKVAPQVSTRIRYADHSIPVEELRTGKVDFSIGYTMLTSETPPDIQADDWFTDRYVVITRKGHPACSQGLSLETYLAAKHVVVTPWNHARGEIDQLLEDLNLKRHVAVYLPTVLAAPFIVGSSEMLMTLPRLAATTLAQAAEIQIHEPPFHIPDYCIKLFSHSNYAQSDAHVWMAKTLLGTTFL</sequence>
<evidence type="ECO:0000256" key="2">
    <source>
        <dbReference type="ARBA" id="ARBA00023015"/>
    </source>
</evidence>
<comment type="caution">
    <text evidence="6">The sequence shown here is derived from an EMBL/GenBank/DDBJ whole genome shotgun (WGS) entry which is preliminary data.</text>
</comment>
<dbReference type="PROSITE" id="PS50931">
    <property type="entry name" value="HTH_LYSR"/>
    <property type="match status" value="1"/>
</dbReference>
<organism evidence="6 7">
    <name type="scientific">Roseateles oligotrophus</name>
    <dbReference type="NCBI Taxonomy" id="1769250"/>
    <lineage>
        <taxon>Bacteria</taxon>
        <taxon>Pseudomonadati</taxon>
        <taxon>Pseudomonadota</taxon>
        <taxon>Betaproteobacteria</taxon>
        <taxon>Burkholderiales</taxon>
        <taxon>Sphaerotilaceae</taxon>
        <taxon>Roseateles</taxon>
    </lineage>
</organism>
<evidence type="ECO:0000259" key="5">
    <source>
        <dbReference type="PROSITE" id="PS50931"/>
    </source>
</evidence>
<feature type="domain" description="HTH lysR-type" evidence="5">
    <location>
        <begin position="11"/>
        <end position="68"/>
    </location>
</feature>
<evidence type="ECO:0000256" key="1">
    <source>
        <dbReference type="ARBA" id="ARBA00009437"/>
    </source>
</evidence>
<dbReference type="Pfam" id="PF00126">
    <property type="entry name" value="HTH_1"/>
    <property type="match status" value="1"/>
</dbReference>
<dbReference type="InterPro" id="IPR050389">
    <property type="entry name" value="LysR-type_TF"/>
</dbReference>
<dbReference type="Pfam" id="PF03466">
    <property type="entry name" value="LysR_substrate"/>
    <property type="match status" value="1"/>
</dbReference>
<keyword evidence="7" id="KW-1185">Reference proteome</keyword>
<comment type="similarity">
    <text evidence="1">Belongs to the LysR transcriptional regulatory family.</text>
</comment>
<proteinExistence type="inferred from homology"/>
<protein>
    <submittedName>
        <fullName evidence="6">LysR family transcriptional regulator</fullName>
    </submittedName>
</protein>
<name>A0ABT2YFV9_9BURK</name>
<evidence type="ECO:0000256" key="4">
    <source>
        <dbReference type="ARBA" id="ARBA00023163"/>
    </source>
</evidence>
<gene>
    <name evidence="6" type="ORF">LNV07_12470</name>
</gene>
<evidence type="ECO:0000313" key="7">
    <source>
        <dbReference type="Proteomes" id="UP001209701"/>
    </source>
</evidence>
<dbReference type="SUPFAM" id="SSF53850">
    <property type="entry name" value="Periplasmic binding protein-like II"/>
    <property type="match status" value="1"/>
</dbReference>
<dbReference type="SUPFAM" id="SSF46785">
    <property type="entry name" value="Winged helix' DNA-binding domain"/>
    <property type="match status" value="1"/>
</dbReference>
<dbReference type="InterPro" id="IPR005119">
    <property type="entry name" value="LysR_subst-bd"/>
</dbReference>
<dbReference type="EMBL" id="JAJIRN010000005">
    <property type="protein sequence ID" value="MCV2368896.1"/>
    <property type="molecule type" value="Genomic_DNA"/>
</dbReference>
<keyword evidence="3" id="KW-0238">DNA-binding</keyword>
<dbReference type="PANTHER" id="PTHR30118">
    <property type="entry name" value="HTH-TYPE TRANSCRIPTIONAL REGULATOR LEUO-RELATED"/>
    <property type="match status" value="1"/>
</dbReference>
<dbReference type="Proteomes" id="UP001209701">
    <property type="component" value="Unassembled WGS sequence"/>
</dbReference>
<dbReference type="InterPro" id="IPR036388">
    <property type="entry name" value="WH-like_DNA-bd_sf"/>
</dbReference>
<evidence type="ECO:0000313" key="6">
    <source>
        <dbReference type="EMBL" id="MCV2368896.1"/>
    </source>
</evidence>
<accession>A0ABT2YFV9</accession>
<dbReference type="Gene3D" id="1.10.10.10">
    <property type="entry name" value="Winged helix-like DNA-binding domain superfamily/Winged helix DNA-binding domain"/>
    <property type="match status" value="1"/>
</dbReference>
<reference evidence="6 7" key="1">
    <citation type="submission" date="2021-11" db="EMBL/GenBank/DDBJ databases">
        <authorList>
            <person name="Liang Q."/>
            <person name="Mou H."/>
            <person name="Liu Z."/>
        </authorList>
    </citation>
    <scope>NUCLEOTIDE SEQUENCE [LARGE SCALE GENOMIC DNA]</scope>
    <source>
        <strain evidence="6 7">CHU3</strain>
    </source>
</reference>
<dbReference type="RefSeq" id="WP_263571490.1">
    <property type="nucleotide sequence ID" value="NZ_JAJIRN010000005.1"/>
</dbReference>
<dbReference type="Gene3D" id="3.40.190.10">
    <property type="entry name" value="Periplasmic binding protein-like II"/>
    <property type="match status" value="2"/>
</dbReference>
<dbReference type="InterPro" id="IPR036390">
    <property type="entry name" value="WH_DNA-bd_sf"/>
</dbReference>
<keyword evidence="4" id="KW-0804">Transcription</keyword>
<dbReference type="PANTHER" id="PTHR30118:SF15">
    <property type="entry name" value="TRANSCRIPTIONAL REGULATORY PROTEIN"/>
    <property type="match status" value="1"/>
</dbReference>
<dbReference type="InterPro" id="IPR000847">
    <property type="entry name" value="LysR_HTH_N"/>
</dbReference>
<evidence type="ECO:0000256" key="3">
    <source>
        <dbReference type="ARBA" id="ARBA00023125"/>
    </source>
</evidence>